<evidence type="ECO:0000313" key="1">
    <source>
        <dbReference type="EMBL" id="EGO63970.1"/>
    </source>
</evidence>
<organism evidence="1 2">
    <name type="scientific">Acetonema longum DSM 6540</name>
    <dbReference type="NCBI Taxonomy" id="1009370"/>
    <lineage>
        <taxon>Bacteria</taxon>
        <taxon>Bacillati</taxon>
        <taxon>Bacillota</taxon>
        <taxon>Negativicutes</taxon>
        <taxon>Acetonemataceae</taxon>
        <taxon>Acetonema</taxon>
    </lineage>
</organism>
<dbReference type="EMBL" id="AFGF01000081">
    <property type="protein sequence ID" value="EGO63970.1"/>
    <property type="molecule type" value="Genomic_DNA"/>
</dbReference>
<sequence length="106" mass="11410">MSRIIAVQSDLARTVTLLQQKGYKVIDMYEAQKPGASPAACLYTSYHPDRNSGYHNGRDLWDIQLGGSGASPEGLVSAISLNITGMSPEAAVAALEYQLCLHRGSR</sequence>
<reference evidence="1 2" key="1">
    <citation type="journal article" date="2011" name="EMBO J.">
        <title>Structural diversity of bacterial flagellar motors.</title>
        <authorList>
            <person name="Chen S."/>
            <person name="Beeby M."/>
            <person name="Murphy G.E."/>
            <person name="Leadbetter J.R."/>
            <person name="Hendrixson D.R."/>
            <person name="Briegel A."/>
            <person name="Li Z."/>
            <person name="Shi J."/>
            <person name="Tocheva E.I."/>
            <person name="Muller A."/>
            <person name="Dobro M.J."/>
            <person name="Jensen G.J."/>
        </authorList>
    </citation>
    <scope>NUCLEOTIDE SEQUENCE [LARGE SCALE GENOMIC DNA]</scope>
    <source>
        <strain evidence="1 2">DSM 6540</strain>
    </source>
</reference>
<evidence type="ECO:0000313" key="2">
    <source>
        <dbReference type="Proteomes" id="UP000003240"/>
    </source>
</evidence>
<dbReference type="Proteomes" id="UP000003240">
    <property type="component" value="Unassembled WGS sequence"/>
</dbReference>
<name>F7NIX3_9FIRM</name>
<keyword evidence="2" id="KW-1185">Reference proteome</keyword>
<comment type="caution">
    <text evidence="1">The sequence shown here is derived from an EMBL/GenBank/DDBJ whole genome shotgun (WGS) entry which is preliminary data.</text>
</comment>
<dbReference type="RefSeq" id="WP_004573303.1">
    <property type="nucleotide sequence ID" value="NZ_AFGF01000081.1"/>
</dbReference>
<accession>F7NIX3</accession>
<dbReference type="OrthoDB" id="1683614at2"/>
<dbReference type="eggNOG" id="ENOG5033N8Z">
    <property type="taxonomic scope" value="Bacteria"/>
</dbReference>
<proteinExistence type="predicted"/>
<dbReference type="AlphaFoldDB" id="F7NIX3"/>
<protein>
    <submittedName>
        <fullName evidence="1">Uncharacterized protein</fullName>
    </submittedName>
</protein>
<gene>
    <name evidence="1" type="ORF">ALO_10129</name>
</gene>